<dbReference type="PANTHER" id="PTHR43283:SF18">
    <property type="match status" value="1"/>
</dbReference>
<dbReference type="PANTHER" id="PTHR43283">
    <property type="entry name" value="BETA-LACTAMASE-RELATED"/>
    <property type="match status" value="1"/>
</dbReference>
<name>A0A9Q5GSN8_9BACT</name>
<dbReference type="Gene3D" id="3.40.710.10">
    <property type="entry name" value="DD-peptidase/beta-lactamase superfamily"/>
    <property type="match status" value="1"/>
</dbReference>
<dbReference type="InterPro" id="IPR012338">
    <property type="entry name" value="Beta-lactam/transpept-like"/>
</dbReference>
<dbReference type="EMBL" id="RIAR02000001">
    <property type="protein sequence ID" value="NSL87591.1"/>
    <property type="molecule type" value="Genomic_DNA"/>
</dbReference>
<dbReference type="InterPro" id="IPR001466">
    <property type="entry name" value="Beta-lactam-related"/>
</dbReference>
<feature type="signal peptide" evidence="1">
    <location>
        <begin position="1"/>
        <end position="35"/>
    </location>
</feature>
<reference evidence="3" key="1">
    <citation type="submission" date="2020-05" db="EMBL/GenBank/DDBJ databases">
        <title>Chitinophaga laudate sp. nov., isolated from a tropical peat swamp.</title>
        <authorList>
            <person name="Goh C.B.S."/>
            <person name="Lee M.S."/>
            <person name="Parimannan S."/>
            <person name="Pasbakhsh P."/>
            <person name="Yule C.M."/>
            <person name="Rajandas H."/>
            <person name="Loke S."/>
            <person name="Croft L."/>
            <person name="Tan J.B.L."/>
        </authorList>
    </citation>
    <scope>NUCLEOTIDE SEQUENCE</scope>
    <source>
        <strain evidence="3">Mgbs1</strain>
    </source>
</reference>
<protein>
    <submittedName>
        <fullName evidence="3">Serine hydrolase</fullName>
    </submittedName>
</protein>
<dbReference type="SUPFAM" id="SSF56601">
    <property type="entry name" value="beta-lactamase/transpeptidase-like"/>
    <property type="match status" value="1"/>
</dbReference>
<organism evidence="3 4">
    <name type="scientific">Chitinophaga solisilvae</name>
    <dbReference type="NCBI Taxonomy" id="1233460"/>
    <lineage>
        <taxon>Bacteria</taxon>
        <taxon>Pseudomonadati</taxon>
        <taxon>Bacteroidota</taxon>
        <taxon>Chitinophagia</taxon>
        <taxon>Chitinophagales</taxon>
        <taxon>Chitinophagaceae</taxon>
        <taxon>Chitinophaga</taxon>
    </lineage>
</organism>
<accession>A0A9Q5GSN8</accession>
<gene>
    <name evidence="3" type="ORF">ECE50_012155</name>
</gene>
<evidence type="ECO:0000256" key="1">
    <source>
        <dbReference type="SAM" id="SignalP"/>
    </source>
</evidence>
<dbReference type="Pfam" id="PF00144">
    <property type="entry name" value="Beta-lactamase"/>
    <property type="match status" value="1"/>
</dbReference>
<comment type="caution">
    <text evidence="3">The sequence shown here is derived from an EMBL/GenBank/DDBJ whole genome shotgun (WGS) entry which is preliminary data.</text>
</comment>
<feature type="chain" id="PRO_5040385528" evidence="1">
    <location>
        <begin position="36"/>
        <end position="363"/>
    </location>
</feature>
<dbReference type="AlphaFoldDB" id="A0A9Q5GSN8"/>
<dbReference type="InterPro" id="IPR050789">
    <property type="entry name" value="Diverse_Enzym_Activities"/>
</dbReference>
<feature type="domain" description="Beta-lactamase-related" evidence="2">
    <location>
        <begin position="49"/>
        <end position="344"/>
    </location>
</feature>
<dbReference type="GO" id="GO:0016787">
    <property type="term" value="F:hydrolase activity"/>
    <property type="evidence" value="ECO:0007669"/>
    <property type="project" value="UniProtKB-KW"/>
</dbReference>
<proteinExistence type="predicted"/>
<evidence type="ECO:0000313" key="4">
    <source>
        <dbReference type="Proteomes" id="UP000281028"/>
    </source>
</evidence>
<keyword evidence="4" id="KW-1185">Reference proteome</keyword>
<evidence type="ECO:0000259" key="2">
    <source>
        <dbReference type="Pfam" id="PF00144"/>
    </source>
</evidence>
<dbReference type="Proteomes" id="UP000281028">
    <property type="component" value="Unassembled WGS sequence"/>
</dbReference>
<evidence type="ECO:0000313" key="3">
    <source>
        <dbReference type="EMBL" id="NSL87591.1"/>
    </source>
</evidence>
<keyword evidence="1" id="KW-0732">Signal</keyword>
<dbReference type="OrthoDB" id="1357763at2"/>
<sequence>MQYFLFWHKHSFRSYMKHALLLLLSACMAASRLHAQSAATVDHSPLDSIPALMARYHVPVMAVGIIEEGRIKTIRTYGNLRAYTPAPPNTLFNVASLTKPVVTMVTLQLVSNGSWQLDEPLSHYWTDPDLQKDPRHHKLTTRLVLTHQTGFPNWRSSNPGNKLAFIKEPGDGTFGYSGEGFEYLRRALEAKFGRSLQQLADSLLFQPLKIKNTHFAWAPGMDTLLYAQPHGKTGELLAMERNTDPNAADWLVTTIIDYTLFGAHVIGGGHLSPALFQEMVTPVIKAGKSPLNEYMGLGWAVVPNMPGNEYMIMHTGHDPGVYTLIALYPKSKRGIVIFTNGDDGMKAIVKVAVGAFHLNIPAE</sequence>
<keyword evidence="3" id="KW-0378">Hydrolase</keyword>